<evidence type="ECO:0000313" key="3">
    <source>
        <dbReference type="Proteomes" id="UP000694404"/>
    </source>
</evidence>
<sequence>MAALAGPGAGTPGSGARDLFAEGLLEFLRHPAAAQLDFRTSRGQVPAGGGRPAGAGI</sequence>
<feature type="compositionally biased region" description="Gly residues" evidence="1">
    <location>
        <begin position="46"/>
        <end position="57"/>
    </location>
</feature>
<keyword evidence="3" id="KW-1185">Reference proteome</keyword>
<protein>
    <submittedName>
        <fullName evidence="2">Uncharacterized protein</fullName>
    </submittedName>
</protein>
<organism evidence="2 3">
    <name type="scientific">Chelonoidis abingdonii</name>
    <name type="common">Abingdon island giant tortoise</name>
    <name type="synonym">Testudo abingdonii</name>
    <dbReference type="NCBI Taxonomy" id="106734"/>
    <lineage>
        <taxon>Eukaryota</taxon>
        <taxon>Metazoa</taxon>
        <taxon>Chordata</taxon>
        <taxon>Craniata</taxon>
        <taxon>Vertebrata</taxon>
        <taxon>Euteleostomi</taxon>
        <taxon>Archelosauria</taxon>
        <taxon>Testudinata</taxon>
        <taxon>Testudines</taxon>
        <taxon>Cryptodira</taxon>
        <taxon>Durocryptodira</taxon>
        <taxon>Testudinoidea</taxon>
        <taxon>Testudinidae</taxon>
        <taxon>Chelonoidis</taxon>
    </lineage>
</organism>
<evidence type="ECO:0000256" key="1">
    <source>
        <dbReference type="SAM" id="MobiDB-lite"/>
    </source>
</evidence>
<dbReference type="Ensembl" id="ENSCABT00000004180.1">
    <property type="protein sequence ID" value="ENSCABP00000003852.1"/>
    <property type="gene ID" value="ENSCABG00000002912.1"/>
</dbReference>
<reference evidence="2" key="2">
    <citation type="submission" date="2025-09" db="UniProtKB">
        <authorList>
            <consortium name="Ensembl"/>
        </authorList>
    </citation>
    <scope>IDENTIFICATION</scope>
</reference>
<accession>A0A8C0G959</accession>
<dbReference type="AlphaFoldDB" id="A0A8C0G959"/>
<name>A0A8C0G959_CHEAB</name>
<dbReference type="Proteomes" id="UP000694404">
    <property type="component" value="Unplaced"/>
</dbReference>
<evidence type="ECO:0000313" key="2">
    <source>
        <dbReference type="Ensembl" id="ENSCABP00000003852.1"/>
    </source>
</evidence>
<dbReference type="GeneTree" id="ENSGT01050000245799"/>
<reference evidence="2" key="1">
    <citation type="submission" date="2025-08" db="UniProtKB">
        <authorList>
            <consortium name="Ensembl"/>
        </authorList>
    </citation>
    <scope>IDENTIFICATION</scope>
</reference>
<proteinExistence type="predicted"/>
<feature type="region of interest" description="Disordered" evidence="1">
    <location>
        <begin position="38"/>
        <end position="57"/>
    </location>
</feature>